<sequence length="187" mass="20526">MKFMIIVLSTISLYLSLSCGHSPPSRLVAREILPGQMKCTPVTDNDPNTNIFNCPDDHPKDLNDCQRAGQIMIQNGWSSCGYRTCGILYFGRDAQGKMAPAVPYKDLTATIMNNTLDSLTVGCCPEVQNEFQHPLQSDLGLDPATADGYAALCPGVLDPPYQDARPLDDKDVAVFIKNNKSYLPKQK</sequence>
<dbReference type="VEuPathDB" id="FungiDB:MELLADRAFT_64885"/>
<organism evidence="3">
    <name type="scientific">Melampsora larici-populina (strain 98AG31 / pathotype 3-4-7)</name>
    <name type="common">Poplar leaf rust fungus</name>
    <dbReference type="NCBI Taxonomy" id="747676"/>
    <lineage>
        <taxon>Eukaryota</taxon>
        <taxon>Fungi</taxon>
        <taxon>Dikarya</taxon>
        <taxon>Basidiomycota</taxon>
        <taxon>Pucciniomycotina</taxon>
        <taxon>Pucciniomycetes</taxon>
        <taxon>Pucciniales</taxon>
        <taxon>Melampsoraceae</taxon>
        <taxon>Melampsora</taxon>
    </lineage>
</organism>
<reference evidence="3" key="1">
    <citation type="journal article" date="2011" name="Proc. Natl. Acad. Sci. U.S.A.">
        <title>Obligate biotrophy features unraveled by the genomic analysis of rust fungi.</title>
        <authorList>
            <person name="Duplessis S."/>
            <person name="Cuomo C.A."/>
            <person name="Lin Y.-C."/>
            <person name="Aerts A."/>
            <person name="Tisserant E."/>
            <person name="Veneault-Fourrey C."/>
            <person name="Joly D.L."/>
            <person name="Hacquard S."/>
            <person name="Amselem J."/>
            <person name="Cantarel B.L."/>
            <person name="Chiu R."/>
            <person name="Coutinho P.M."/>
            <person name="Feau N."/>
            <person name="Field M."/>
            <person name="Frey P."/>
            <person name="Gelhaye E."/>
            <person name="Goldberg J."/>
            <person name="Grabherr M.G."/>
            <person name="Kodira C.D."/>
            <person name="Kohler A."/>
            <person name="Kuees U."/>
            <person name="Lindquist E.A."/>
            <person name="Lucas S.M."/>
            <person name="Mago R."/>
            <person name="Mauceli E."/>
            <person name="Morin E."/>
            <person name="Murat C."/>
            <person name="Pangilinan J.L."/>
            <person name="Park R."/>
            <person name="Pearson M."/>
            <person name="Quesneville H."/>
            <person name="Rouhier N."/>
            <person name="Sakthikumar S."/>
            <person name="Salamov A.A."/>
            <person name="Schmutz J."/>
            <person name="Selles B."/>
            <person name="Shapiro H."/>
            <person name="Tanguay P."/>
            <person name="Tuskan G.A."/>
            <person name="Henrissat B."/>
            <person name="Van de Peer Y."/>
            <person name="Rouze P."/>
            <person name="Ellis J.G."/>
            <person name="Dodds P.N."/>
            <person name="Schein J.E."/>
            <person name="Zhong S."/>
            <person name="Hamelin R.C."/>
            <person name="Grigoriev I.V."/>
            <person name="Szabo L.J."/>
            <person name="Martin F."/>
        </authorList>
    </citation>
    <scope>NUCLEOTIDE SEQUENCE [LARGE SCALE GENOMIC DNA]</scope>
    <source>
        <strain evidence="3">98AG31 / pathotype 3-4-7</strain>
    </source>
</reference>
<proteinExistence type="predicted"/>
<feature type="chain" id="PRO_5003315439" evidence="1">
    <location>
        <begin position="21"/>
        <end position="187"/>
    </location>
</feature>
<evidence type="ECO:0000313" key="3">
    <source>
        <dbReference type="Proteomes" id="UP000001072"/>
    </source>
</evidence>
<name>F4RT60_MELLP</name>
<keyword evidence="1" id="KW-0732">Signal</keyword>
<feature type="signal peptide" evidence="1">
    <location>
        <begin position="1"/>
        <end position="20"/>
    </location>
</feature>
<dbReference type="HOGENOM" id="CLU_1454741_0_0_1"/>
<keyword evidence="3" id="KW-1185">Reference proteome</keyword>
<dbReference type="AlphaFoldDB" id="F4RT60"/>
<accession>F4RT60</accession>
<dbReference type="KEGG" id="mlr:MELLADRAFT_64885"/>
<dbReference type="EMBL" id="GL883118">
    <property type="protein sequence ID" value="EGG04449.1"/>
    <property type="molecule type" value="Genomic_DNA"/>
</dbReference>
<dbReference type="GeneID" id="18930330"/>
<protein>
    <submittedName>
        <fullName evidence="2">Secreted protein</fullName>
    </submittedName>
</protein>
<evidence type="ECO:0000313" key="2">
    <source>
        <dbReference type="EMBL" id="EGG04449.1"/>
    </source>
</evidence>
<evidence type="ECO:0000256" key="1">
    <source>
        <dbReference type="SAM" id="SignalP"/>
    </source>
</evidence>
<dbReference type="Proteomes" id="UP000001072">
    <property type="component" value="Unassembled WGS sequence"/>
</dbReference>
<dbReference type="InParanoid" id="F4RT60"/>
<gene>
    <name evidence="2" type="ORF">MELLADRAFT_64885</name>
</gene>
<dbReference type="PROSITE" id="PS51257">
    <property type="entry name" value="PROKAR_LIPOPROTEIN"/>
    <property type="match status" value="1"/>
</dbReference>
<dbReference type="RefSeq" id="XP_007412240.1">
    <property type="nucleotide sequence ID" value="XM_007412178.1"/>
</dbReference>